<evidence type="ECO:0000256" key="11">
    <source>
        <dbReference type="ARBA" id="ARBA00025936"/>
    </source>
</evidence>
<evidence type="ECO:0000256" key="2">
    <source>
        <dbReference type="ARBA" id="ARBA00004117"/>
    </source>
</evidence>
<evidence type="ECO:0000256" key="4">
    <source>
        <dbReference type="ARBA" id="ARBA00007971"/>
    </source>
</evidence>
<dbReference type="InterPro" id="IPR000067">
    <property type="entry name" value="FlgMring_FliF"/>
</dbReference>
<dbReference type="RefSeq" id="WP_248940076.1">
    <property type="nucleotide sequence ID" value="NZ_JAKIKS010000031.1"/>
</dbReference>
<evidence type="ECO:0000256" key="12">
    <source>
        <dbReference type="PIRNR" id="PIRNR004862"/>
    </source>
</evidence>
<evidence type="ECO:0000256" key="14">
    <source>
        <dbReference type="SAM" id="Phobius"/>
    </source>
</evidence>
<dbReference type="InterPro" id="IPR045851">
    <property type="entry name" value="AMP-bd_C_sf"/>
</dbReference>
<dbReference type="Pfam" id="PF08345">
    <property type="entry name" value="YscJ_FliF_C"/>
    <property type="match status" value="1"/>
</dbReference>
<dbReference type="InterPro" id="IPR006182">
    <property type="entry name" value="FliF_N_dom"/>
</dbReference>
<keyword evidence="10 12" id="KW-0975">Bacterial flagellum</keyword>
<dbReference type="NCBIfam" id="TIGR00206">
    <property type="entry name" value="fliF"/>
    <property type="match status" value="1"/>
</dbReference>
<protein>
    <recommendedName>
        <fullName evidence="5 12">Flagellar M-ring protein</fullName>
    </recommendedName>
</protein>
<keyword evidence="6" id="KW-1003">Cell membrane</keyword>
<keyword evidence="8 14" id="KW-1133">Transmembrane helix</keyword>
<evidence type="ECO:0000256" key="7">
    <source>
        <dbReference type="ARBA" id="ARBA00022692"/>
    </source>
</evidence>
<comment type="subcellular location">
    <subcellularLocation>
        <location evidence="2 12">Bacterial flagellum basal body</location>
    </subcellularLocation>
    <subcellularLocation>
        <location evidence="3">Cell membrane</location>
        <topology evidence="3">Multi-pass membrane protein</topology>
    </subcellularLocation>
</comment>
<dbReference type="PIRSF" id="PIRSF004862">
    <property type="entry name" value="FliF"/>
    <property type="match status" value="1"/>
</dbReference>
<evidence type="ECO:0000256" key="6">
    <source>
        <dbReference type="ARBA" id="ARBA00022475"/>
    </source>
</evidence>
<comment type="similarity">
    <text evidence="4 12">Belongs to the FliF family.</text>
</comment>
<dbReference type="InterPro" id="IPR043427">
    <property type="entry name" value="YscJ/FliF"/>
</dbReference>
<evidence type="ECO:0000259" key="16">
    <source>
        <dbReference type="Pfam" id="PF08345"/>
    </source>
</evidence>
<evidence type="ECO:0000256" key="10">
    <source>
        <dbReference type="ARBA" id="ARBA00023143"/>
    </source>
</evidence>
<keyword evidence="7 14" id="KW-0812">Transmembrane</keyword>
<feature type="region of interest" description="Disordered" evidence="13">
    <location>
        <begin position="296"/>
        <end position="352"/>
    </location>
</feature>
<evidence type="ECO:0000256" key="13">
    <source>
        <dbReference type="SAM" id="MobiDB-lite"/>
    </source>
</evidence>
<dbReference type="Pfam" id="PF01514">
    <property type="entry name" value="YscJ_FliF"/>
    <property type="match status" value="1"/>
</dbReference>
<name>A0ABT0LAR8_9GAMM</name>
<dbReference type="EMBL" id="JAKIKS010000031">
    <property type="protein sequence ID" value="MCL1124801.1"/>
    <property type="molecule type" value="Genomic_DNA"/>
</dbReference>
<evidence type="ECO:0000256" key="3">
    <source>
        <dbReference type="ARBA" id="ARBA00004651"/>
    </source>
</evidence>
<feature type="region of interest" description="Disordered" evidence="13">
    <location>
        <begin position="473"/>
        <end position="503"/>
    </location>
</feature>
<keyword evidence="18" id="KW-1185">Reference proteome</keyword>
<keyword evidence="17" id="KW-0969">Cilium</keyword>
<keyword evidence="17" id="KW-0282">Flagellum</keyword>
<feature type="domain" description="Flagellar M-ring C-terminal" evidence="16">
    <location>
        <begin position="270"/>
        <end position="422"/>
    </location>
</feature>
<sequence length="572" mass="62843">MSTTIAQPSPNTADVSQKSELLAKWLKKWHQFNQGDRQVLLLAVLATIVACVIVLLLWTASQGYRPLYGQQETVETSKIIEVLEAEGIPYRLEANTGLVLVQEDKLGKARMLLAARGVKAKVPSGMESLDSSTIGTSQFMEQAKYRHSLEGELSRTIMALKAVRTARVHLAIPKRTLFIRQQPELPSASVMLDLYAGNKIQPGQIESIANLVSGSVTGMTPERVQIVDQEGNHLSAGITLNQDITQARDRQLKYTQELEQSLINRASSMLGPILGQDNFQVQISALVNFNQVEETKESLDPQTVVTSENQSTNESNTAMELGIPGALSNQPPTTDEKDNANNRRNLKQQESRLFEVGRSVKHTRYQQMQLENLSVSVLLNRQTAGDKGWSDAQLAQLGTMVKDSIGYSEQRGDQFSISSFNFAPVASAVFEPMPWWQAEGYQAYLRYLMGGILGLGLIFFVLRPLVSHLTRTADKNQNDRPESLPAPVEPPAPAAISSTSKQQDSQALADQLMGLSQAAADNDWIAGQGLPEPSSPLTVKMEHLSLLANEEPARVAEVISNWIGERGNESNS</sequence>
<dbReference type="PANTHER" id="PTHR30046">
    <property type="entry name" value="FLAGELLAR M-RING PROTEIN"/>
    <property type="match status" value="1"/>
</dbReference>
<accession>A0ABT0LAR8</accession>
<evidence type="ECO:0000313" key="18">
    <source>
        <dbReference type="Proteomes" id="UP001203423"/>
    </source>
</evidence>
<dbReference type="PANTHER" id="PTHR30046:SF0">
    <property type="entry name" value="FLAGELLAR M-RING PROTEIN"/>
    <property type="match status" value="1"/>
</dbReference>
<evidence type="ECO:0000256" key="8">
    <source>
        <dbReference type="ARBA" id="ARBA00022989"/>
    </source>
</evidence>
<comment type="function">
    <text evidence="1 12">The M ring may be actively involved in energy transduction.</text>
</comment>
<feature type="compositionally biased region" description="Basic and acidic residues" evidence="13">
    <location>
        <begin position="334"/>
        <end position="352"/>
    </location>
</feature>
<dbReference type="Proteomes" id="UP001203423">
    <property type="component" value="Unassembled WGS sequence"/>
</dbReference>
<gene>
    <name evidence="17" type="primary">fliF</name>
    <name evidence="17" type="ORF">L2764_10035</name>
</gene>
<feature type="compositionally biased region" description="Polar residues" evidence="13">
    <location>
        <begin position="300"/>
        <end position="318"/>
    </location>
</feature>
<evidence type="ECO:0000256" key="9">
    <source>
        <dbReference type="ARBA" id="ARBA00023136"/>
    </source>
</evidence>
<keyword evidence="9 14" id="KW-0472">Membrane</keyword>
<feature type="compositionally biased region" description="Basic and acidic residues" evidence="13">
    <location>
        <begin position="473"/>
        <end position="482"/>
    </location>
</feature>
<dbReference type="InterPro" id="IPR013556">
    <property type="entry name" value="Flag_M-ring_C"/>
</dbReference>
<reference evidence="17 18" key="1">
    <citation type="submission" date="2022-01" db="EMBL/GenBank/DDBJ databases">
        <title>Whole genome-based taxonomy of the Shewanellaceae.</title>
        <authorList>
            <person name="Martin-Rodriguez A.J."/>
        </authorList>
    </citation>
    <scope>NUCLEOTIDE SEQUENCE [LARGE SCALE GENOMIC DNA]</scope>
    <source>
        <strain evidence="17 18">DSM 17177</strain>
    </source>
</reference>
<evidence type="ECO:0000259" key="15">
    <source>
        <dbReference type="Pfam" id="PF01514"/>
    </source>
</evidence>
<organism evidence="17 18">
    <name type="scientific">Shewanella surugensis</name>
    <dbReference type="NCBI Taxonomy" id="212020"/>
    <lineage>
        <taxon>Bacteria</taxon>
        <taxon>Pseudomonadati</taxon>
        <taxon>Pseudomonadota</taxon>
        <taxon>Gammaproteobacteria</taxon>
        <taxon>Alteromonadales</taxon>
        <taxon>Shewanellaceae</taxon>
        <taxon>Shewanella</taxon>
    </lineage>
</organism>
<feature type="domain" description="Flagellar M-ring N-terminal" evidence="15">
    <location>
        <begin position="61"/>
        <end position="235"/>
    </location>
</feature>
<evidence type="ECO:0000256" key="5">
    <source>
        <dbReference type="ARBA" id="ARBA00017949"/>
    </source>
</evidence>
<evidence type="ECO:0000256" key="1">
    <source>
        <dbReference type="ARBA" id="ARBA00003820"/>
    </source>
</evidence>
<comment type="subunit">
    <text evidence="11">The basal body constitutes a major portion of the flagellar organelle and consists of four rings (L,P,S, and M) mounted on a central rod. The M ring is integral to the inner membrane of the cell and may be connected to the flagellar rod via the S ring. The S (supramembrane ring) lies just distal to the M ring. The L and P rings lie in the outer membrane and the periplasmic space, respectively.</text>
</comment>
<dbReference type="Gene3D" id="3.30.300.30">
    <property type="match status" value="1"/>
</dbReference>
<evidence type="ECO:0000313" key="17">
    <source>
        <dbReference type="EMBL" id="MCL1124801.1"/>
    </source>
</evidence>
<feature type="transmembrane region" description="Helical" evidence="14">
    <location>
        <begin position="39"/>
        <end position="58"/>
    </location>
</feature>
<keyword evidence="17" id="KW-0966">Cell projection</keyword>
<feature type="transmembrane region" description="Helical" evidence="14">
    <location>
        <begin position="444"/>
        <end position="462"/>
    </location>
</feature>
<dbReference type="PRINTS" id="PR01009">
    <property type="entry name" value="FLGMRINGFLIF"/>
</dbReference>
<comment type="caution">
    <text evidence="17">The sequence shown here is derived from an EMBL/GenBank/DDBJ whole genome shotgun (WGS) entry which is preliminary data.</text>
</comment>
<proteinExistence type="inferred from homology"/>